<evidence type="ECO:0000313" key="2">
    <source>
        <dbReference type="EMBL" id="KAJ8986063.1"/>
    </source>
</evidence>
<keyword evidence="3" id="KW-1185">Reference proteome</keyword>
<organism evidence="2 3">
    <name type="scientific">Molorchus minor</name>
    <dbReference type="NCBI Taxonomy" id="1323400"/>
    <lineage>
        <taxon>Eukaryota</taxon>
        <taxon>Metazoa</taxon>
        <taxon>Ecdysozoa</taxon>
        <taxon>Arthropoda</taxon>
        <taxon>Hexapoda</taxon>
        <taxon>Insecta</taxon>
        <taxon>Pterygota</taxon>
        <taxon>Neoptera</taxon>
        <taxon>Endopterygota</taxon>
        <taxon>Coleoptera</taxon>
        <taxon>Polyphaga</taxon>
        <taxon>Cucujiformia</taxon>
        <taxon>Chrysomeloidea</taxon>
        <taxon>Cerambycidae</taxon>
        <taxon>Lamiinae</taxon>
        <taxon>Monochamini</taxon>
        <taxon>Molorchus</taxon>
    </lineage>
</organism>
<feature type="compositionally biased region" description="Low complexity" evidence="1">
    <location>
        <begin position="60"/>
        <end position="74"/>
    </location>
</feature>
<name>A0ABQ9K8V4_9CUCU</name>
<accession>A0ABQ9K8V4</accession>
<evidence type="ECO:0000313" key="3">
    <source>
        <dbReference type="Proteomes" id="UP001162164"/>
    </source>
</evidence>
<dbReference type="Proteomes" id="UP001162164">
    <property type="component" value="Unassembled WGS sequence"/>
</dbReference>
<proteinExistence type="predicted"/>
<gene>
    <name evidence="2" type="ORF">NQ317_003357</name>
</gene>
<sequence length="89" mass="10012">MLWMLWRHLRSTNRMREDRGLKRLGYSQIESSIYNVIWLYAKLMHVAGDTENILLQINPNSSSSTSSSDSNSTSNDDDDLDGPTGCSAS</sequence>
<feature type="region of interest" description="Disordered" evidence="1">
    <location>
        <begin position="57"/>
        <end position="89"/>
    </location>
</feature>
<dbReference type="EMBL" id="JAPWTJ010000003">
    <property type="protein sequence ID" value="KAJ8986063.1"/>
    <property type="molecule type" value="Genomic_DNA"/>
</dbReference>
<reference evidence="2" key="1">
    <citation type="journal article" date="2023" name="Insect Mol. Biol.">
        <title>Genome sequencing provides insights into the evolution of gene families encoding plant cell wall-degrading enzymes in longhorned beetles.</title>
        <authorList>
            <person name="Shin N.R."/>
            <person name="Okamura Y."/>
            <person name="Kirsch R."/>
            <person name="Pauchet Y."/>
        </authorList>
    </citation>
    <scope>NUCLEOTIDE SEQUENCE</scope>
    <source>
        <strain evidence="2">MMC_N1</strain>
    </source>
</reference>
<comment type="caution">
    <text evidence="2">The sequence shown here is derived from an EMBL/GenBank/DDBJ whole genome shotgun (WGS) entry which is preliminary data.</text>
</comment>
<evidence type="ECO:0000256" key="1">
    <source>
        <dbReference type="SAM" id="MobiDB-lite"/>
    </source>
</evidence>
<protein>
    <submittedName>
        <fullName evidence="2">Uncharacterized protein</fullName>
    </submittedName>
</protein>